<reference evidence="1 2" key="2">
    <citation type="submission" date="2020-06" db="EMBL/GenBank/DDBJ databases">
        <title>Polyphasic characterization of a Rahnella strain isolated from tree sap.</title>
        <authorList>
            <person name="Kim I.S."/>
        </authorList>
    </citation>
    <scope>NUCLEOTIDE SEQUENCE [LARGE SCALE GENOMIC DNA]</scope>
    <source>
        <strain evidence="1 2">SAP-1</strain>
    </source>
</reference>
<dbReference type="InterPro" id="IPR040755">
    <property type="entry name" value="IrmA"/>
</dbReference>
<dbReference type="AlphaFoldDB" id="A0A848MDK9"/>
<gene>
    <name evidence="1" type="ORF">GW590_04835</name>
</gene>
<dbReference type="Proteomes" id="UP000585363">
    <property type="component" value="Unassembled WGS sequence"/>
</dbReference>
<accession>A0A848MDK9</accession>
<organism evidence="1 2">
    <name type="scientific">Rouxiella aceris</name>
    <dbReference type="NCBI Taxonomy" id="2703884"/>
    <lineage>
        <taxon>Bacteria</taxon>
        <taxon>Pseudomonadati</taxon>
        <taxon>Pseudomonadota</taxon>
        <taxon>Gammaproteobacteria</taxon>
        <taxon>Enterobacterales</taxon>
        <taxon>Yersiniaceae</taxon>
        <taxon>Rouxiella</taxon>
    </lineage>
</organism>
<evidence type="ECO:0000313" key="2">
    <source>
        <dbReference type="Proteomes" id="UP000585363"/>
    </source>
</evidence>
<dbReference type="RefSeq" id="WP_169401888.1">
    <property type="nucleotide sequence ID" value="NZ_JAADJU010000002.1"/>
</dbReference>
<sequence length="149" mass="16224">MKWITNILLAITLLGLDWNIANAADEHRYISIRNTDSMWTQGVCSLAFRLDNGGAGEFSNLSITLQLRDKAGNALSEGILIVPPFGDSDATRSVDAATEFSCETVENASAIAITQAVEQRGNNTLVKLPLSTFDPQRYQPLKIVLSDNP</sequence>
<proteinExistence type="predicted"/>
<reference evidence="1 2" key="1">
    <citation type="submission" date="2020-01" db="EMBL/GenBank/DDBJ databases">
        <authorList>
            <person name="Lee S.D."/>
        </authorList>
    </citation>
    <scope>NUCLEOTIDE SEQUENCE [LARGE SCALE GENOMIC DNA]</scope>
    <source>
        <strain evidence="1 2">SAP-1</strain>
    </source>
</reference>
<name>A0A848MDK9_9GAMM</name>
<evidence type="ECO:0000313" key="1">
    <source>
        <dbReference type="EMBL" id="NMP26197.1"/>
    </source>
</evidence>
<comment type="caution">
    <text evidence="1">The sequence shown here is derived from an EMBL/GenBank/DDBJ whole genome shotgun (WGS) entry which is preliminary data.</text>
</comment>
<dbReference type="EMBL" id="JAADJU010000002">
    <property type="protein sequence ID" value="NMP26197.1"/>
    <property type="molecule type" value="Genomic_DNA"/>
</dbReference>
<dbReference type="Pfam" id="PF18673">
    <property type="entry name" value="IrmA"/>
    <property type="match status" value="1"/>
</dbReference>
<protein>
    <submittedName>
        <fullName evidence="1">Uncharacterized protein</fullName>
    </submittedName>
</protein>
<keyword evidence="2" id="KW-1185">Reference proteome</keyword>